<dbReference type="Gene3D" id="3.40.50.300">
    <property type="entry name" value="P-loop containing nucleotide triphosphate hydrolases"/>
    <property type="match status" value="2"/>
</dbReference>
<keyword evidence="1" id="KW-0547">Nucleotide-binding</keyword>
<dbReference type="Proteomes" id="UP000185663">
    <property type="component" value="Chromosome I"/>
</dbReference>
<dbReference type="PANTHER" id="PTHR43519">
    <property type="entry name" value="ATP-DEPENDENT RNA HELICASE HRPB"/>
    <property type="match status" value="1"/>
</dbReference>
<dbReference type="GO" id="GO:0016787">
    <property type="term" value="F:hydrolase activity"/>
    <property type="evidence" value="ECO:0007669"/>
    <property type="project" value="UniProtKB-KW"/>
</dbReference>
<name>A0A1H1SIW8_9CELL</name>
<proteinExistence type="predicted"/>
<dbReference type="InterPro" id="IPR013689">
    <property type="entry name" value="RNA_helicase_ATP-dep_HrpB_C"/>
</dbReference>
<dbReference type="PROSITE" id="PS51194">
    <property type="entry name" value="HELICASE_CTER"/>
    <property type="match status" value="1"/>
</dbReference>
<dbReference type="SMART" id="SM00490">
    <property type="entry name" value="HELICc"/>
    <property type="match status" value="1"/>
</dbReference>
<dbReference type="InterPro" id="IPR014001">
    <property type="entry name" value="Helicase_ATP-bd"/>
</dbReference>
<dbReference type="InterPro" id="IPR011545">
    <property type="entry name" value="DEAD/DEAH_box_helicase_dom"/>
</dbReference>
<evidence type="ECO:0000256" key="2">
    <source>
        <dbReference type="ARBA" id="ARBA00022801"/>
    </source>
</evidence>
<keyword evidence="2" id="KW-0378">Hydrolase</keyword>
<dbReference type="GO" id="GO:0004386">
    <property type="term" value="F:helicase activity"/>
    <property type="evidence" value="ECO:0007669"/>
    <property type="project" value="UniProtKB-KW"/>
</dbReference>
<dbReference type="GO" id="GO:0005524">
    <property type="term" value="F:ATP binding"/>
    <property type="evidence" value="ECO:0007669"/>
    <property type="project" value="UniProtKB-KW"/>
</dbReference>
<sequence>MVVQAPPGTGKTTLIPPALAARYPGRVLVTQPRRIAARAAARRLASLLGEPLGRTVGHTVRGESSTSRASRVEFVTTGVLLRRLARDPELPGIHTVVLDEVHERHLDGDLALALLSDVRENLRADLGLVAMSATVEAGRTAAALGPGTSVVDVEGTVHPVDTVWCPPRTPATDARGVAPAFCDHVADVVRRAVDETTGDVLVFMPGAREVDRVLRGLGGLGLDVLALHGRLPPGDQDRALTPGARRRVVVSTAVAESSLTVPGVRVVVDGGLSREPRTDHRRGLAGLVTVSASKASGIQRAGRAGREGPGTVYRCWSSTDDAMRAEHPEPEIRTADLTGFVLTLARWGTPRGDGLALLDPMPDAALESALTTLRELALLDDADRTTVLGGQVADLPLDPRLGRALLTGADVVGVARAADVVAALSEDVRVNDGDLPAALRRLRRGGTGSRAWEQQSRRLARAVPGPGSGGAAAPRDPRPRSSMSDDLAVGVVAALAHPRRVARRRDRGDSYLMASGTGAVLPPGSPLTGAPWLAIADVERSPGRTDAMIRSAAPIDEETALEASQGLLHEDDEVNWANGRVEARRVTRLGAIPLGASVVSCPSPERVRDAVAEGLRRDGLDILRWSDAATALRHRLAFLHGALGEPWPDVSDEALIAQVDRWLGADLDGSRGRVDRIDTAQAVRRLLPWPQASRLDELAPERLEVPSGSRVRVDYSGDQPVLAVRLQEAFGWQVTPRLADGRVPVLVHLLSPAGRPAAVTADLGSFWANAYPQVRAELRGRYPKHSWPQDPADGVPSRRVRRPR</sequence>
<feature type="region of interest" description="Disordered" evidence="5">
    <location>
        <begin position="445"/>
        <end position="484"/>
    </location>
</feature>
<dbReference type="Pfam" id="PF08482">
    <property type="entry name" value="HrpB_C"/>
    <property type="match status" value="1"/>
</dbReference>
<feature type="domain" description="Helicase C-terminal" evidence="7">
    <location>
        <begin position="188"/>
        <end position="348"/>
    </location>
</feature>
<feature type="region of interest" description="Disordered" evidence="5">
    <location>
        <begin position="782"/>
        <end position="804"/>
    </location>
</feature>
<protein>
    <submittedName>
        <fullName evidence="8">ATP-dependent helicase HrpB</fullName>
    </submittedName>
</protein>
<keyword evidence="4" id="KW-0067">ATP-binding</keyword>
<dbReference type="GO" id="GO:0003676">
    <property type="term" value="F:nucleic acid binding"/>
    <property type="evidence" value="ECO:0007669"/>
    <property type="project" value="InterPro"/>
</dbReference>
<keyword evidence="3 8" id="KW-0347">Helicase</keyword>
<dbReference type="PANTHER" id="PTHR43519:SF1">
    <property type="entry name" value="ATP-DEPENDENT RNA HELICASE HRPB"/>
    <property type="match status" value="1"/>
</dbReference>
<dbReference type="InterPro" id="IPR027417">
    <property type="entry name" value="P-loop_NTPase"/>
</dbReference>
<gene>
    <name evidence="8" type="ORF">SAMN04489860_1628</name>
</gene>
<keyword evidence="9" id="KW-1185">Reference proteome</keyword>
<organism evidence="8 9">
    <name type="scientific">Paraoerskovia marina</name>
    <dbReference type="NCBI Taxonomy" id="545619"/>
    <lineage>
        <taxon>Bacteria</taxon>
        <taxon>Bacillati</taxon>
        <taxon>Actinomycetota</taxon>
        <taxon>Actinomycetes</taxon>
        <taxon>Micrococcales</taxon>
        <taxon>Cellulomonadaceae</taxon>
        <taxon>Paraoerskovia</taxon>
    </lineage>
</organism>
<evidence type="ECO:0000259" key="7">
    <source>
        <dbReference type="PROSITE" id="PS51194"/>
    </source>
</evidence>
<feature type="domain" description="Helicase ATP-binding" evidence="6">
    <location>
        <begin position="1"/>
        <end position="153"/>
    </location>
</feature>
<evidence type="ECO:0000256" key="4">
    <source>
        <dbReference type="ARBA" id="ARBA00022840"/>
    </source>
</evidence>
<dbReference type="Gene3D" id="1.20.120.1080">
    <property type="match status" value="1"/>
</dbReference>
<dbReference type="PROSITE" id="PS00690">
    <property type="entry name" value="DEAH_ATP_HELICASE"/>
    <property type="match status" value="1"/>
</dbReference>
<accession>A0A1H1SIW8</accession>
<dbReference type="Pfam" id="PF00271">
    <property type="entry name" value="Helicase_C"/>
    <property type="match status" value="1"/>
</dbReference>
<evidence type="ECO:0000256" key="1">
    <source>
        <dbReference type="ARBA" id="ARBA00022741"/>
    </source>
</evidence>
<dbReference type="InterPro" id="IPR001650">
    <property type="entry name" value="Helicase_C-like"/>
</dbReference>
<dbReference type="STRING" id="545619.SAMN04489860_1628"/>
<dbReference type="EMBL" id="LT629776">
    <property type="protein sequence ID" value="SDS47299.1"/>
    <property type="molecule type" value="Genomic_DNA"/>
</dbReference>
<evidence type="ECO:0000313" key="9">
    <source>
        <dbReference type="Proteomes" id="UP000185663"/>
    </source>
</evidence>
<dbReference type="PIRSF" id="PIRSF005496">
    <property type="entry name" value="ATP_hel_hrpB"/>
    <property type="match status" value="1"/>
</dbReference>
<evidence type="ECO:0000256" key="5">
    <source>
        <dbReference type="SAM" id="MobiDB-lite"/>
    </source>
</evidence>
<dbReference type="PROSITE" id="PS51192">
    <property type="entry name" value="HELICASE_ATP_BIND_1"/>
    <property type="match status" value="1"/>
</dbReference>
<evidence type="ECO:0000313" key="8">
    <source>
        <dbReference type="EMBL" id="SDS47299.1"/>
    </source>
</evidence>
<dbReference type="InterPro" id="IPR007502">
    <property type="entry name" value="Helicase-assoc_dom"/>
</dbReference>
<dbReference type="SMART" id="SM00847">
    <property type="entry name" value="HA2"/>
    <property type="match status" value="1"/>
</dbReference>
<dbReference type="InterPro" id="IPR010225">
    <property type="entry name" value="HrpB"/>
</dbReference>
<dbReference type="SUPFAM" id="SSF52540">
    <property type="entry name" value="P-loop containing nucleoside triphosphate hydrolases"/>
    <property type="match status" value="1"/>
</dbReference>
<dbReference type="eggNOG" id="COG1643">
    <property type="taxonomic scope" value="Bacteria"/>
</dbReference>
<dbReference type="SMART" id="SM00487">
    <property type="entry name" value="DEXDc"/>
    <property type="match status" value="1"/>
</dbReference>
<dbReference type="InterPro" id="IPR002464">
    <property type="entry name" value="DNA/RNA_helicase_DEAH_CS"/>
</dbReference>
<dbReference type="Pfam" id="PF00270">
    <property type="entry name" value="DEAD"/>
    <property type="match status" value="1"/>
</dbReference>
<evidence type="ECO:0000256" key="3">
    <source>
        <dbReference type="ARBA" id="ARBA00022806"/>
    </source>
</evidence>
<evidence type="ECO:0000259" key="6">
    <source>
        <dbReference type="PROSITE" id="PS51192"/>
    </source>
</evidence>
<reference evidence="8 9" key="1">
    <citation type="submission" date="2016-10" db="EMBL/GenBank/DDBJ databases">
        <authorList>
            <person name="de Groot N.N."/>
        </authorList>
    </citation>
    <scope>NUCLEOTIDE SEQUENCE [LARGE SCALE GENOMIC DNA]</scope>
    <source>
        <strain evidence="8 9">DSM 22126</strain>
    </source>
</reference>
<dbReference type="AlphaFoldDB" id="A0A1H1SIW8"/>
<dbReference type="CDD" id="cd18791">
    <property type="entry name" value="SF2_C_RHA"/>
    <property type="match status" value="1"/>
</dbReference>
<dbReference type="NCBIfam" id="TIGR01970">
    <property type="entry name" value="DEAH_box_HrpB"/>
    <property type="match status" value="1"/>
</dbReference>